<gene>
    <name evidence="7" type="ORF">Y1Q_0022090</name>
</gene>
<dbReference type="SUPFAM" id="SSF48726">
    <property type="entry name" value="Immunoglobulin"/>
    <property type="match status" value="1"/>
</dbReference>
<dbReference type="GO" id="GO:0001817">
    <property type="term" value="P:regulation of cytokine production"/>
    <property type="evidence" value="ECO:0007669"/>
    <property type="project" value="TreeGrafter"/>
</dbReference>
<keyword evidence="3" id="KW-0393">Immunoglobulin domain</keyword>
<dbReference type="InterPro" id="IPR050504">
    <property type="entry name" value="IgSF_BTN/MOG"/>
</dbReference>
<name>A0A151PDI4_ALLMI</name>
<reference evidence="7 8" key="1">
    <citation type="journal article" date="2012" name="Genome Biol.">
        <title>Sequencing three crocodilian genomes to illuminate the evolution of archosaurs and amniotes.</title>
        <authorList>
            <person name="St John J.A."/>
            <person name="Braun E.L."/>
            <person name="Isberg S.R."/>
            <person name="Miles L.G."/>
            <person name="Chong A.Y."/>
            <person name="Gongora J."/>
            <person name="Dalzell P."/>
            <person name="Moran C."/>
            <person name="Bed'hom B."/>
            <person name="Abzhanov A."/>
            <person name="Burgess S.C."/>
            <person name="Cooksey A.M."/>
            <person name="Castoe T.A."/>
            <person name="Crawford N.G."/>
            <person name="Densmore L.D."/>
            <person name="Drew J.C."/>
            <person name="Edwards S.V."/>
            <person name="Faircloth B.C."/>
            <person name="Fujita M.K."/>
            <person name="Greenwold M.J."/>
            <person name="Hoffmann F.G."/>
            <person name="Howard J.M."/>
            <person name="Iguchi T."/>
            <person name="Janes D.E."/>
            <person name="Khan S.Y."/>
            <person name="Kohno S."/>
            <person name="de Koning A.J."/>
            <person name="Lance S.L."/>
            <person name="McCarthy F.M."/>
            <person name="McCormack J.E."/>
            <person name="Merchant M.E."/>
            <person name="Peterson D.G."/>
            <person name="Pollock D.D."/>
            <person name="Pourmand N."/>
            <person name="Raney B.J."/>
            <person name="Roessler K.A."/>
            <person name="Sanford J.R."/>
            <person name="Sawyer R.H."/>
            <person name="Schmidt C.J."/>
            <person name="Triplett E.W."/>
            <person name="Tuberville T.D."/>
            <person name="Venegas-Anaya M."/>
            <person name="Howard J.T."/>
            <person name="Jarvis E.D."/>
            <person name="Guillette L.J.Jr."/>
            <person name="Glenn T.C."/>
            <person name="Green R.E."/>
            <person name="Ray D.A."/>
        </authorList>
    </citation>
    <scope>NUCLEOTIDE SEQUENCE [LARGE SCALE GENOMIC DNA]</scope>
    <source>
        <strain evidence="7">KSC_2009_1</strain>
    </source>
</reference>
<dbReference type="PANTHER" id="PTHR24100">
    <property type="entry name" value="BUTYROPHILIN"/>
    <property type="match status" value="1"/>
</dbReference>
<feature type="region of interest" description="Disordered" evidence="4">
    <location>
        <begin position="137"/>
        <end position="170"/>
    </location>
</feature>
<dbReference type="PROSITE" id="PS50835">
    <property type="entry name" value="IG_LIKE"/>
    <property type="match status" value="1"/>
</dbReference>
<evidence type="ECO:0000313" key="7">
    <source>
        <dbReference type="EMBL" id="KYO47166.1"/>
    </source>
</evidence>
<dbReference type="GO" id="GO:0050852">
    <property type="term" value="P:T cell receptor signaling pathway"/>
    <property type="evidence" value="ECO:0007669"/>
    <property type="project" value="TreeGrafter"/>
</dbReference>
<accession>A0A151PDI4</accession>
<dbReference type="SMART" id="SM00409">
    <property type="entry name" value="IG"/>
    <property type="match status" value="1"/>
</dbReference>
<protein>
    <recommendedName>
        <fullName evidence="6">Ig-like domain-containing protein</fullName>
    </recommendedName>
</protein>
<feature type="compositionally biased region" description="Polar residues" evidence="4">
    <location>
        <begin position="137"/>
        <end position="149"/>
    </location>
</feature>
<comment type="caution">
    <text evidence="7">The sequence shown here is derived from an EMBL/GenBank/DDBJ whole genome shotgun (WGS) entry which is preliminary data.</text>
</comment>
<dbReference type="GO" id="GO:0005102">
    <property type="term" value="F:signaling receptor binding"/>
    <property type="evidence" value="ECO:0007669"/>
    <property type="project" value="TreeGrafter"/>
</dbReference>
<feature type="domain" description="Ig-like" evidence="6">
    <location>
        <begin position="10"/>
        <end position="133"/>
    </location>
</feature>
<dbReference type="Proteomes" id="UP000050525">
    <property type="component" value="Unassembled WGS sequence"/>
</dbReference>
<evidence type="ECO:0000259" key="6">
    <source>
        <dbReference type="PROSITE" id="PS50835"/>
    </source>
</evidence>
<evidence type="ECO:0000256" key="5">
    <source>
        <dbReference type="SAM" id="SignalP"/>
    </source>
</evidence>
<dbReference type="InterPro" id="IPR013783">
    <property type="entry name" value="Ig-like_fold"/>
</dbReference>
<feature type="signal peptide" evidence="5">
    <location>
        <begin position="1"/>
        <end position="26"/>
    </location>
</feature>
<organism evidence="7 8">
    <name type="scientific">Alligator mississippiensis</name>
    <name type="common">American alligator</name>
    <dbReference type="NCBI Taxonomy" id="8496"/>
    <lineage>
        <taxon>Eukaryota</taxon>
        <taxon>Metazoa</taxon>
        <taxon>Chordata</taxon>
        <taxon>Craniata</taxon>
        <taxon>Vertebrata</taxon>
        <taxon>Euteleostomi</taxon>
        <taxon>Archelosauria</taxon>
        <taxon>Archosauria</taxon>
        <taxon>Crocodylia</taxon>
        <taxon>Alligatoridae</taxon>
        <taxon>Alligatorinae</taxon>
        <taxon>Alligator</taxon>
    </lineage>
</organism>
<keyword evidence="8" id="KW-1185">Reference proteome</keyword>
<evidence type="ECO:0000256" key="1">
    <source>
        <dbReference type="ARBA" id="ARBA00004370"/>
    </source>
</evidence>
<evidence type="ECO:0000313" key="8">
    <source>
        <dbReference type="Proteomes" id="UP000050525"/>
    </source>
</evidence>
<keyword evidence="5" id="KW-0732">Signal</keyword>
<dbReference type="Gene3D" id="2.60.40.10">
    <property type="entry name" value="Immunoglobulins"/>
    <property type="match status" value="1"/>
</dbReference>
<feature type="chain" id="PRO_5007586929" description="Ig-like domain-containing protein" evidence="5">
    <location>
        <begin position="27"/>
        <end position="187"/>
    </location>
</feature>
<keyword evidence="2" id="KW-0472">Membrane</keyword>
<dbReference type="InterPro" id="IPR036179">
    <property type="entry name" value="Ig-like_dom_sf"/>
</dbReference>
<dbReference type="InterPro" id="IPR003599">
    <property type="entry name" value="Ig_sub"/>
</dbReference>
<dbReference type="GO" id="GO:0009897">
    <property type="term" value="C:external side of plasma membrane"/>
    <property type="evidence" value="ECO:0007669"/>
    <property type="project" value="TreeGrafter"/>
</dbReference>
<sequence length="187" mass="19883">MAVLAGAVLTQIVVCILAGQAGRTSSRVTARDGADVLLRCNVPCRGHFDFLGAIVNWQLPGEPSAVVDSFFHGQVHPEHQDARYRGRTQLFPGEFAKGNASLLLRGTTPSDAGNYSCHAVLCAHTPHTQRVVELQVTGSSRHGSTSSPVGSLDLEPCNTGSSSRTKGAWDGSLRSAQRHKCLSWPPA</sequence>
<comment type="subcellular location">
    <subcellularLocation>
        <location evidence="1">Membrane</location>
    </subcellularLocation>
</comment>
<dbReference type="Pfam" id="PF07686">
    <property type="entry name" value="V-set"/>
    <property type="match status" value="1"/>
</dbReference>
<dbReference type="InterPro" id="IPR013106">
    <property type="entry name" value="Ig_V-set"/>
</dbReference>
<dbReference type="EMBL" id="AKHW03000480">
    <property type="protein sequence ID" value="KYO47166.1"/>
    <property type="molecule type" value="Genomic_DNA"/>
</dbReference>
<evidence type="ECO:0000256" key="2">
    <source>
        <dbReference type="ARBA" id="ARBA00023136"/>
    </source>
</evidence>
<dbReference type="AlphaFoldDB" id="A0A151PDI4"/>
<evidence type="ECO:0000256" key="3">
    <source>
        <dbReference type="ARBA" id="ARBA00023319"/>
    </source>
</evidence>
<dbReference type="InterPro" id="IPR007110">
    <property type="entry name" value="Ig-like_dom"/>
</dbReference>
<evidence type="ECO:0000256" key="4">
    <source>
        <dbReference type="SAM" id="MobiDB-lite"/>
    </source>
</evidence>
<dbReference type="PANTHER" id="PTHR24100:SF151">
    <property type="entry name" value="ICOS LIGAND"/>
    <property type="match status" value="1"/>
</dbReference>
<proteinExistence type="predicted"/>